<dbReference type="PROSITE" id="PS00552">
    <property type="entry name" value="HTH_MERR_1"/>
    <property type="match status" value="1"/>
</dbReference>
<keyword evidence="4" id="KW-0804">Transcription</keyword>
<dbReference type="InterPro" id="IPR047057">
    <property type="entry name" value="MerR_fam"/>
</dbReference>
<dbReference type="PANTHER" id="PTHR30204:SF69">
    <property type="entry name" value="MERR-FAMILY TRANSCRIPTIONAL REGULATOR"/>
    <property type="match status" value="1"/>
</dbReference>
<dbReference type="EMBL" id="AP014612">
    <property type="protein sequence ID" value="BAQ25232.1"/>
    <property type="molecule type" value="Genomic_DNA"/>
</dbReference>
<dbReference type="PANTHER" id="PTHR30204">
    <property type="entry name" value="REDOX-CYCLING DRUG-SENSING TRANSCRIPTIONAL ACTIVATOR SOXR"/>
    <property type="match status" value="1"/>
</dbReference>
<dbReference type="GO" id="GO:0003677">
    <property type="term" value="F:DNA binding"/>
    <property type="evidence" value="ECO:0007669"/>
    <property type="project" value="UniProtKB-KW"/>
</dbReference>
<dbReference type="KEGG" id="strg:SRT_19710"/>
<keyword evidence="7" id="KW-1185">Reference proteome</keyword>
<keyword evidence="1" id="KW-0678">Repressor</keyword>
<name>A0A1L7LMF8_9STRE</name>
<dbReference type="Proteomes" id="UP000217758">
    <property type="component" value="Chromosome"/>
</dbReference>
<dbReference type="Pfam" id="PF00376">
    <property type="entry name" value="MerR"/>
    <property type="match status" value="1"/>
</dbReference>
<feature type="domain" description="HTH merR-type" evidence="5">
    <location>
        <begin position="7"/>
        <end position="61"/>
    </location>
</feature>
<evidence type="ECO:0000313" key="6">
    <source>
        <dbReference type="EMBL" id="BAQ25232.1"/>
    </source>
</evidence>
<dbReference type="SUPFAM" id="SSF46955">
    <property type="entry name" value="Putative DNA-binding domain"/>
    <property type="match status" value="1"/>
</dbReference>
<evidence type="ECO:0000259" key="5">
    <source>
        <dbReference type="PROSITE" id="PS50937"/>
    </source>
</evidence>
<dbReference type="InterPro" id="IPR000551">
    <property type="entry name" value="MerR-type_HTH_dom"/>
</dbReference>
<reference evidence="6 7" key="1">
    <citation type="journal article" date="2016" name="Microbiol. Immunol.">
        <title>Complete genome sequence of Streptococcus troglodytae TKU31 isolated from the oral cavity of a chimpanzee (Pan troglodytes).</title>
        <authorList>
            <person name="Okamoto M."/>
            <person name="Naito M."/>
            <person name="Miyanohara M."/>
            <person name="Imai S."/>
            <person name="Nomura Y."/>
            <person name="Saito W."/>
            <person name="Momoi Y."/>
            <person name="Takada K."/>
            <person name="Miyabe-Nishiwaki T."/>
            <person name="Tomonaga M."/>
            <person name="Hanada N."/>
        </authorList>
    </citation>
    <scope>NUCLEOTIDE SEQUENCE [LARGE SCALE GENOMIC DNA]</scope>
    <source>
        <strain evidence="7">TKU 31</strain>
    </source>
</reference>
<dbReference type="SMART" id="SM00422">
    <property type="entry name" value="HTH_MERR"/>
    <property type="match status" value="1"/>
</dbReference>
<protein>
    <submittedName>
        <fullName evidence="6">Transcriptional regulator</fullName>
    </submittedName>
</protein>
<dbReference type="Gene3D" id="1.10.1660.10">
    <property type="match status" value="1"/>
</dbReference>
<evidence type="ECO:0000256" key="1">
    <source>
        <dbReference type="ARBA" id="ARBA00022491"/>
    </source>
</evidence>
<keyword evidence="2" id="KW-0805">Transcription regulation</keyword>
<dbReference type="AlphaFoldDB" id="A0A1L7LMF8"/>
<evidence type="ECO:0000256" key="3">
    <source>
        <dbReference type="ARBA" id="ARBA00023125"/>
    </source>
</evidence>
<dbReference type="PROSITE" id="PS50937">
    <property type="entry name" value="HTH_MERR_2"/>
    <property type="match status" value="1"/>
</dbReference>
<accession>A0A1L7LMF8</accession>
<proteinExistence type="predicted"/>
<evidence type="ECO:0000256" key="4">
    <source>
        <dbReference type="ARBA" id="ARBA00023163"/>
    </source>
</evidence>
<evidence type="ECO:0000313" key="7">
    <source>
        <dbReference type="Proteomes" id="UP000217758"/>
    </source>
</evidence>
<gene>
    <name evidence="6" type="ORF">SRT_19710</name>
</gene>
<organism evidence="6 7">
    <name type="scientific">Streptococcus troglodytae</name>
    <dbReference type="NCBI Taxonomy" id="1111760"/>
    <lineage>
        <taxon>Bacteria</taxon>
        <taxon>Bacillati</taxon>
        <taxon>Bacillota</taxon>
        <taxon>Bacilli</taxon>
        <taxon>Lactobacillales</taxon>
        <taxon>Streptococcaceae</taxon>
        <taxon>Streptococcus</taxon>
    </lineage>
</organism>
<dbReference type="InterPro" id="IPR009061">
    <property type="entry name" value="DNA-bd_dom_put_sf"/>
</dbReference>
<sequence>MKKTQQLLTIGQLAKFSGLHVKALRYYEKIGILNPTAIDKQNGYRYYSYAHIPYVNMIKICANYGLYLKLTSATSTRVYMNILETINFNS</sequence>
<dbReference type="GO" id="GO:0003700">
    <property type="term" value="F:DNA-binding transcription factor activity"/>
    <property type="evidence" value="ECO:0007669"/>
    <property type="project" value="InterPro"/>
</dbReference>
<keyword evidence="3" id="KW-0238">DNA-binding</keyword>
<evidence type="ECO:0000256" key="2">
    <source>
        <dbReference type="ARBA" id="ARBA00023015"/>
    </source>
</evidence>